<feature type="non-terminal residue" evidence="2">
    <location>
        <position position="71"/>
    </location>
</feature>
<accession>A0AAW1Z1A8</accession>
<feature type="region of interest" description="Disordered" evidence="1">
    <location>
        <begin position="41"/>
        <end position="71"/>
    </location>
</feature>
<dbReference type="AlphaFoldDB" id="A0AAW1Z1A8"/>
<protein>
    <submittedName>
        <fullName evidence="2">Uncharacterized protein</fullName>
    </submittedName>
</protein>
<proteinExistence type="predicted"/>
<evidence type="ECO:0000313" key="3">
    <source>
        <dbReference type="Proteomes" id="UP001479290"/>
    </source>
</evidence>
<dbReference type="EMBL" id="JAWDJR010000021">
    <property type="protein sequence ID" value="KAK9955239.1"/>
    <property type="molecule type" value="Genomic_DNA"/>
</dbReference>
<comment type="caution">
    <text evidence="2">The sequence shown here is derived from an EMBL/GenBank/DDBJ whole genome shotgun (WGS) entry which is preliminary data.</text>
</comment>
<organism evidence="2 3">
    <name type="scientific">Culter alburnus</name>
    <name type="common">Topmouth culter</name>
    <dbReference type="NCBI Taxonomy" id="194366"/>
    <lineage>
        <taxon>Eukaryota</taxon>
        <taxon>Metazoa</taxon>
        <taxon>Chordata</taxon>
        <taxon>Craniata</taxon>
        <taxon>Vertebrata</taxon>
        <taxon>Euteleostomi</taxon>
        <taxon>Actinopterygii</taxon>
        <taxon>Neopterygii</taxon>
        <taxon>Teleostei</taxon>
        <taxon>Ostariophysi</taxon>
        <taxon>Cypriniformes</taxon>
        <taxon>Xenocyprididae</taxon>
        <taxon>Xenocypridinae</taxon>
        <taxon>Culter</taxon>
    </lineage>
</organism>
<evidence type="ECO:0000256" key="1">
    <source>
        <dbReference type="SAM" id="MobiDB-lite"/>
    </source>
</evidence>
<keyword evidence="3" id="KW-1185">Reference proteome</keyword>
<gene>
    <name evidence="2" type="ORF">ABG768_015124</name>
</gene>
<name>A0AAW1Z1A8_CULAL</name>
<reference evidence="2 3" key="1">
    <citation type="submission" date="2024-05" db="EMBL/GenBank/DDBJ databases">
        <title>A high-quality chromosomal-level genome assembly of Topmouth culter (Culter alburnus).</title>
        <authorList>
            <person name="Zhao H."/>
        </authorList>
    </citation>
    <scope>NUCLEOTIDE SEQUENCE [LARGE SCALE GENOMIC DNA]</scope>
    <source>
        <strain evidence="2">CATC2023</strain>
        <tissue evidence="2">Muscle</tissue>
    </source>
</reference>
<sequence>MKAQRKDVMKQNKLSSCRAKRLDCLTALNCKAIHRAIHYADADYDRGKEGERDEDMEGKKKKEEGNEDPAG</sequence>
<evidence type="ECO:0000313" key="2">
    <source>
        <dbReference type="EMBL" id="KAK9955239.1"/>
    </source>
</evidence>
<feature type="compositionally biased region" description="Basic and acidic residues" evidence="1">
    <location>
        <begin position="41"/>
        <end position="64"/>
    </location>
</feature>
<dbReference type="Proteomes" id="UP001479290">
    <property type="component" value="Unassembled WGS sequence"/>
</dbReference>